<organism evidence="4 5">
    <name type="scientific">Sinocyclocheilus rhinocerous</name>
    <dbReference type="NCBI Taxonomy" id="307959"/>
    <lineage>
        <taxon>Eukaryota</taxon>
        <taxon>Metazoa</taxon>
        <taxon>Chordata</taxon>
        <taxon>Craniata</taxon>
        <taxon>Vertebrata</taxon>
        <taxon>Euteleostomi</taxon>
        <taxon>Actinopterygii</taxon>
        <taxon>Neopterygii</taxon>
        <taxon>Teleostei</taxon>
        <taxon>Ostariophysi</taxon>
        <taxon>Cypriniformes</taxon>
        <taxon>Cyprinidae</taxon>
        <taxon>Cyprininae</taxon>
        <taxon>Sinocyclocheilus</taxon>
    </lineage>
</organism>
<reference evidence="4" key="1">
    <citation type="submission" date="2025-08" db="UniProtKB">
        <authorList>
            <consortium name="Ensembl"/>
        </authorList>
    </citation>
    <scope>IDENTIFICATION</scope>
</reference>
<dbReference type="PROSITE" id="PS50240">
    <property type="entry name" value="TRYPSIN_DOM"/>
    <property type="match status" value="1"/>
</dbReference>
<dbReference type="InterPro" id="IPR043504">
    <property type="entry name" value="Peptidase_S1_PA_chymotrypsin"/>
</dbReference>
<protein>
    <recommendedName>
        <fullName evidence="3">Peptidase S1 domain-containing protein</fullName>
    </recommendedName>
</protein>
<dbReference type="Ensembl" id="ENSSRHT00000089039.1">
    <property type="protein sequence ID" value="ENSSRHP00000086694.1"/>
    <property type="gene ID" value="ENSSRHG00000042879.1"/>
</dbReference>
<reference evidence="4" key="2">
    <citation type="submission" date="2025-09" db="UniProtKB">
        <authorList>
            <consortium name="Ensembl"/>
        </authorList>
    </citation>
    <scope>IDENTIFICATION</scope>
</reference>
<dbReference type="InterPro" id="IPR018114">
    <property type="entry name" value="TRYPSIN_HIS"/>
</dbReference>
<dbReference type="Proteomes" id="UP000472270">
    <property type="component" value="Unassembled WGS sequence"/>
</dbReference>
<dbReference type="InterPro" id="IPR001254">
    <property type="entry name" value="Trypsin_dom"/>
</dbReference>
<keyword evidence="5" id="KW-1185">Reference proteome</keyword>
<name>A0A673M3Z0_9TELE</name>
<dbReference type="Pfam" id="PF00089">
    <property type="entry name" value="Trypsin"/>
    <property type="match status" value="1"/>
</dbReference>
<proteinExistence type="predicted"/>
<dbReference type="Gene3D" id="2.40.10.10">
    <property type="entry name" value="Trypsin-like serine proteases"/>
    <property type="match status" value="1"/>
</dbReference>
<evidence type="ECO:0000313" key="5">
    <source>
        <dbReference type="Proteomes" id="UP000472270"/>
    </source>
</evidence>
<evidence type="ECO:0000256" key="1">
    <source>
        <dbReference type="ARBA" id="ARBA00023157"/>
    </source>
</evidence>
<accession>A0A673M3Z0</accession>
<evidence type="ECO:0000313" key="4">
    <source>
        <dbReference type="Ensembl" id="ENSSRHP00000086694.1"/>
    </source>
</evidence>
<keyword evidence="2" id="KW-0732">Signal</keyword>
<dbReference type="InterPro" id="IPR009003">
    <property type="entry name" value="Peptidase_S1_PA"/>
</dbReference>
<evidence type="ECO:0000256" key="2">
    <source>
        <dbReference type="SAM" id="SignalP"/>
    </source>
</evidence>
<keyword evidence="1" id="KW-1015">Disulfide bond</keyword>
<feature type="domain" description="Peptidase S1" evidence="3">
    <location>
        <begin position="25"/>
        <end position="91"/>
    </location>
</feature>
<feature type="signal peptide" evidence="2">
    <location>
        <begin position="1"/>
        <end position="22"/>
    </location>
</feature>
<dbReference type="AlphaFoldDB" id="A0A673M3Z0"/>
<dbReference type="PANTHER" id="PTHR24253:SF86">
    <property type="entry name" value="TRANSMEMBRANE PROTEASE SERINE 3"/>
    <property type="match status" value="1"/>
</dbReference>
<dbReference type="PANTHER" id="PTHR24253">
    <property type="entry name" value="TRANSMEMBRANE PROTEASE SERINE"/>
    <property type="match status" value="1"/>
</dbReference>
<dbReference type="GO" id="GO:0004252">
    <property type="term" value="F:serine-type endopeptidase activity"/>
    <property type="evidence" value="ECO:0007669"/>
    <property type="project" value="InterPro"/>
</dbReference>
<dbReference type="PROSITE" id="PS00134">
    <property type="entry name" value="TRYPSIN_HIS"/>
    <property type="match status" value="1"/>
</dbReference>
<dbReference type="SUPFAM" id="SSF50494">
    <property type="entry name" value="Trypsin-like serine proteases"/>
    <property type="match status" value="1"/>
</dbReference>
<dbReference type="FunFam" id="2.40.10.10:FF:000068">
    <property type="entry name" value="transmembrane protease serine 2"/>
    <property type="match status" value="1"/>
</dbReference>
<evidence type="ECO:0000259" key="3">
    <source>
        <dbReference type="PROSITE" id="PS50240"/>
    </source>
</evidence>
<dbReference type="GO" id="GO:0006508">
    <property type="term" value="P:proteolysis"/>
    <property type="evidence" value="ECO:0007669"/>
    <property type="project" value="InterPro"/>
</dbReference>
<sequence length="91" mass="10287">ACFGDFCMVLVSFPLRSSLCVAVRIVGGNLSRSGLVPWQVSLHYQNQHLCGGSVISERWILTAAHCTDWFIMVWYWSRLCYASQMQVQTGL</sequence>
<feature type="chain" id="PRO_5025467355" description="Peptidase S1 domain-containing protein" evidence="2">
    <location>
        <begin position="23"/>
        <end position="91"/>
    </location>
</feature>